<accession>A0A645E8T8</accession>
<proteinExistence type="predicted"/>
<dbReference type="EMBL" id="VSSQ01044100">
    <property type="protein sequence ID" value="MPM97895.1"/>
    <property type="molecule type" value="Genomic_DNA"/>
</dbReference>
<comment type="caution">
    <text evidence="1">The sequence shown here is derived from an EMBL/GenBank/DDBJ whole genome shotgun (WGS) entry which is preliminary data.</text>
</comment>
<evidence type="ECO:0000313" key="1">
    <source>
        <dbReference type="EMBL" id="MPM97895.1"/>
    </source>
</evidence>
<reference evidence="1" key="1">
    <citation type="submission" date="2019-08" db="EMBL/GenBank/DDBJ databases">
        <authorList>
            <person name="Kucharzyk K."/>
            <person name="Murdoch R.W."/>
            <person name="Higgins S."/>
            <person name="Loffler F."/>
        </authorList>
    </citation>
    <scope>NUCLEOTIDE SEQUENCE</scope>
</reference>
<protein>
    <submittedName>
        <fullName evidence="1">Uncharacterized protein</fullName>
    </submittedName>
</protein>
<sequence length="231" mass="24313">MIALSPVIITTSIPIFFRVSTASLEFSFRVSATATSPIASSPIATSIAVFPFSSNLRISVSSPSKGMEFSSMSLRVPRRIFWSSRYASIPFPGIERKFFVSARLRSLSSAPLTIASPSGCSDPFSAVAAIKSTSCCSRPETANMSVNFGVPSVSVPVLSNTMVSSLCALSRASPPFIRTPFSAPLPVPTIIAAGVASPTAHGQEITRTVIAISKEKRKGLVPLRASDSPTP</sequence>
<name>A0A645E8T8_9ZZZZ</name>
<organism evidence="1">
    <name type="scientific">bioreactor metagenome</name>
    <dbReference type="NCBI Taxonomy" id="1076179"/>
    <lineage>
        <taxon>unclassified sequences</taxon>
        <taxon>metagenomes</taxon>
        <taxon>ecological metagenomes</taxon>
    </lineage>
</organism>
<dbReference type="AlphaFoldDB" id="A0A645E8T8"/>
<gene>
    <name evidence="1" type="ORF">SDC9_145075</name>
</gene>